<name>A0A3D4SY62_9CORY</name>
<proteinExistence type="predicted"/>
<evidence type="ECO:0000313" key="1">
    <source>
        <dbReference type="EMBL" id="HCT14025.1"/>
    </source>
</evidence>
<evidence type="ECO:0000313" key="2">
    <source>
        <dbReference type="Proteomes" id="UP000261739"/>
    </source>
</evidence>
<dbReference type="EMBL" id="DQID01000121">
    <property type="protein sequence ID" value="HCT14025.1"/>
    <property type="molecule type" value="Genomic_DNA"/>
</dbReference>
<organism evidence="1 2">
    <name type="scientific">Corynebacterium nuruki</name>
    <dbReference type="NCBI Taxonomy" id="1032851"/>
    <lineage>
        <taxon>Bacteria</taxon>
        <taxon>Bacillati</taxon>
        <taxon>Actinomycetota</taxon>
        <taxon>Actinomycetes</taxon>
        <taxon>Mycobacteriales</taxon>
        <taxon>Corynebacteriaceae</taxon>
        <taxon>Corynebacterium</taxon>
    </lineage>
</organism>
<gene>
    <name evidence="1" type="ORF">DIW82_04295</name>
</gene>
<accession>A0A3D4SY62</accession>
<dbReference type="Proteomes" id="UP000261739">
    <property type="component" value="Unassembled WGS sequence"/>
</dbReference>
<dbReference type="AlphaFoldDB" id="A0A3D4SY62"/>
<sequence length="60" mass="7066">MRTASFLLLIVRSGRCFARVRFLRDCSVHHLERDLQIAVRKVRCAGLADQRSTRHLQVFR</sequence>
<comment type="caution">
    <text evidence="1">The sequence shown here is derived from an EMBL/GenBank/DDBJ whole genome shotgun (WGS) entry which is preliminary data.</text>
</comment>
<reference evidence="1 2" key="1">
    <citation type="journal article" date="2018" name="Nat. Biotechnol.">
        <title>A standardized bacterial taxonomy based on genome phylogeny substantially revises the tree of life.</title>
        <authorList>
            <person name="Parks D.H."/>
            <person name="Chuvochina M."/>
            <person name="Waite D.W."/>
            <person name="Rinke C."/>
            <person name="Skarshewski A."/>
            <person name="Chaumeil P.A."/>
            <person name="Hugenholtz P."/>
        </authorList>
    </citation>
    <scope>NUCLEOTIDE SEQUENCE [LARGE SCALE GENOMIC DNA]</scope>
    <source>
        <strain evidence="1">UBA11247</strain>
    </source>
</reference>
<protein>
    <submittedName>
        <fullName evidence="1">Uncharacterized protein</fullName>
    </submittedName>
</protein>